<dbReference type="EMBL" id="FJ790488">
    <property type="protein sequence ID" value="ACN94444.1"/>
    <property type="molecule type" value="mRNA"/>
</dbReference>
<dbReference type="Pfam" id="PF00680">
    <property type="entry name" value="RdRP_1"/>
    <property type="match status" value="1"/>
</dbReference>
<dbReference type="GO" id="GO:0016787">
    <property type="term" value="F:hydrolase activity"/>
    <property type="evidence" value="ECO:0007669"/>
    <property type="project" value="UniProtKB-KW"/>
</dbReference>
<dbReference type="InterPro" id="IPR043502">
    <property type="entry name" value="DNA/RNA_pol_sf"/>
</dbReference>
<protein>
    <submittedName>
        <fullName evidence="8">RNA-dependent RNA polymerase</fullName>
    </submittedName>
</protein>
<feature type="non-terminal residue" evidence="8">
    <location>
        <position position="270"/>
    </location>
</feature>
<dbReference type="InterPro" id="IPR001205">
    <property type="entry name" value="RNA-dir_pol_C"/>
</dbReference>
<accession>C1K2M6</accession>
<evidence type="ECO:0000256" key="6">
    <source>
        <dbReference type="ARBA" id="ARBA00022953"/>
    </source>
</evidence>
<proteinExistence type="evidence at transcript level"/>
<name>C1K2M6_9VIRU</name>
<dbReference type="GO" id="GO:0000166">
    <property type="term" value="F:nucleotide binding"/>
    <property type="evidence" value="ECO:0007669"/>
    <property type="project" value="UniProtKB-KW"/>
</dbReference>
<feature type="non-terminal residue" evidence="8">
    <location>
        <position position="1"/>
    </location>
</feature>
<sequence>YDVKKIPSAMNSYDQRIKEEVPKNRIGEPSLGYAQLEQLCCEIPEPQDNILYECFSQYKDYAINLLRGKPLGIKNYSLEEIIDLGLNGIPTSEFVPPIELNKSAGVPWTERAATRKKSSLIDCTPEGKRTISSSELYARIAYKHQEAMKGNRILGFWASKLKDELVKPSKVEKGVNRIFQSSPVEYVIYAKGLFNNFIRFFREKRNEFSHSMAIDPISYDWQEHSQWLAYYNNRVGIDYKNFDKRTSTEISYLAYKFMIDVIDAVDPDEF</sequence>
<evidence type="ECO:0000256" key="2">
    <source>
        <dbReference type="ARBA" id="ARBA00022679"/>
    </source>
</evidence>
<evidence type="ECO:0000256" key="4">
    <source>
        <dbReference type="ARBA" id="ARBA00022741"/>
    </source>
</evidence>
<reference evidence="8" key="1">
    <citation type="submission" date="2009-02" db="EMBL/GenBank/DDBJ databases">
        <title>Data mining cDNAs reveals 3 new ssRNA viruses in Nasonia (Hymenoptera: Pteromalidae).</title>
        <authorList>
            <person name="Oliveira D.C.S.G."/>
            <person name="Hunter W.M."/>
            <person name="Ng J."/>
            <person name="Desjardins C.A."/>
            <person name="Dang P.M."/>
            <person name="Werren J.H."/>
        </authorList>
    </citation>
    <scope>NUCLEOTIDE SEQUENCE</scope>
    <source>
        <strain evidence="8">3</strain>
    </source>
</reference>
<keyword evidence="1 8" id="KW-0696">RNA-directed RNA polymerase</keyword>
<organism evidence="8">
    <name type="scientific">Nasonia vitripennis virus</name>
    <dbReference type="NCBI Taxonomy" id="626355"/>
    <lineage>
        <taxon>Viruses</taxon>
        <taxon>Riboviria</taxon>
        <taxon>Orthornavirae</taxon>
        <taxon>Pisuviricota</taxon>
        <taxon>Pisoniviricetes</taxon>
        <taxon>Picornavirales</taxon>
        <taxon>Iflaviridae</taxon>
        <taxon>Iflavirus</taxon>
    </lineage>
</organism>
<feature type="domain" description="RNA-directed RNA polymerase C-terminal" evidence="7">
    <location>
        <begin position="96"/>
        <end position="258"/>
    </location>
</feature>
<dbReference type="SUPFAM" id="SSF56672">
    <property type="entry name" value="DNA/RNA polymerases"/>
    <property type="match status" value="1"/>
</dbReference>
<evidence type="ECO:0000256" key="5">
    <source>
        <dbReference type="ARBA" id="ARBA00022801"/>
    </source>
</evidence>
<keyword evidence="5" id="KW-0378">Hydrolase</keyword>
<evidence type="ECO:0000313" key="8">
    <source>
        <dbReference type="EMBL" id="ACN94444.1"/>
    </source>
</evidence>
<dbReference type="GO" id="GO:0003723">
    <property type="term" value="F:RNA binding"/>
    <property type="evidence" value="ECO:0007669"/>
    <property type="project" value="InterPro"/>
</dbReference>
<dbReference type="GO" id="GO:0003968">
    <property type="term" value="F:RNA-directed RNA polymerase activity"/>
    <property type="evidence" value="ECO:0007669"/>
    <property type="project" value="UniProtKB-KW"/>
</dbReference>
<evidence type="ECO:0000256" key="1">
    <source>
        <dbReference type="ARBA" id="ARBA00022484"/>
    </source>
</evidence>
<evidence type="ECO:0000256" key="3">
    <source>
        <dbReference type="ARBA" id="ARBA00022695"/>
    </source>
</evidence>
<keyword evidence="6" id="KW-0693">Viral RNA replication</keyword>
<keyword evidence="3" id="KW-0548">Nucleotidyltransferase</keyword>
<keyword evidence="2" id="KW-0808">Transferase</keyword>
<keyword evidence="4" id="KW-0547">Nucleotide-binding</keyword>
<evidence type="ECO:0000259" key="7">
    <source>
        <dbReference type="Pfam" id="PF00680"/>
    </source>
</evidence>
<dbReference type="GO" id="GO:0006351">
    <property type="term" value="P:DNA-templated transcription"/>
    <property type="evidence" value="ECO:0007669"/>
    <property type="project" value="InterPro"/>
</dbReference>